<dbReference type="RefSeq" id="WP_066785029.1">
    <property type="nucleotide sequence ID" value="NZ_LWQS01000040.1"/>
</dbReference>
<dbReference type="InterPro" id="IPR013783">
    <property type="entry name" value="Ig-like_fold"/>
</dbReference>
<dbReference type="AlphaFoldDB" id="A0A178MER3"/>
<evidence type="ECO:0000256" key="6">
    <source>
        <dbReference type="ARBA" id="ARBA00023136"/>
    </source>
</evidence>
<feature type="chain" id="PRO_5008091895" description="CSLREA domain-containing protein" evidence="9">
    <location>
        <begin position="30"/>
        <end position="968"/>
    </location>
</feature>
<evidence type="ECO:0000256" key="8">
    <source>
        <dbReference type="SAM" id="MobiDB-lite"/>
    </source>
</evidence>
<dbReference type="NCBIfam" id="TIGR01376">
    <property type="entry name" value="POMP_repeat"/>
    <property type="match status" value="1"/>
</dbReference>
<comment type="subcellular location">
    <subcellularLocation>
        <location evidence="1">Cell envelope</location>
    </subcellularLocation>
    <subcellularLocation>
        <location evidence="2">Cell outer membrane</location>
    </subcellularLocation>
    <subcellularLocation>
        <location evidence="3">Secreted</location>
    </subcellularLocation>
</comment>
<evidence type="ECO:0000256" key="5">
    <source>
        <dbReference type="ARBA" id="ARBA00022729"/>
    </source>
</evidence>
<dbReference type="PANTHER" id="PTHR11319:SF35">
    <property type="entry name" value="OUTER MEMBRANE PROTEIN PMPC-RELATED"/>
    <property type="match status" value="1"/>
</dbReference>
<evidence type="ECO:0000256" key="1">
    <source>
        <dbReference type="ARBA" id="ARBA00004196"/>
    </source>
</evidence>
<evidence type="ECO:0000256" key="7">
    <source>
        <dbReference type="ARBA" id="ARBA00023237"/>
    </source>
</evidence>
<evidence type="ECO:0000256" key="4">
    <source>
        <dbReference type="ARBA" id="ARBA00022525"/>
    </source>
</evidence>
<evidence type="ECO:0000256" key="3">
    <source>
        <dbReference type="ARBA" id="ARBA00004613"/>
    </source>
</evidence>
<dbReference type="SUPFAM" id="SSF51126">
    <property type="entry name" value="Pectin lyase-like"/>
    <property type="match status" value="2"/>
</dbReference>
<dbReference type="Proteomes" id="UP000078287">
    <property type="component" value="Unassembled WGS sequence"/>
</dbReference>
<name>A0A178MER3_9CHLR</name>
<dbReference type="SMART" id="SM00710">
    <property type="entry name" value="PbH1"/>
    <property type="match status" value="10"/>
</dbReference>
<dbReference type="InterPro" id="IPR003368">
    <property type="entry name" value="POMP_repeat"/>
</dbReference>
<proteinExistence type="predicted"/>
<dbReference type="InterPro" id="IPR026457">
    <property type="entry name" value="CSLREA_Nterm"/>
</dbReference>
<reference evidence="10 11" key="1">
    <citation type="submission" date="2016-04" db="EMBL/GenBank/DDBJ databases">
        <title>Chloroflexus islandicus sp. nov., a thermophilic filamentous anoxygenic phototrophic bacterium from geyser Strokkur (Iceland).</title>
        <authorList>
            <person name="Gaisin V.A."/>
            <person name="Kalashnikov A.M."/>
            <person name="Sukhacheva M.V."/>
            <person name="Grouzdev D.S."/>
            <person name="Ivanov T.M."/>
            <person name="Kuznetsov B."/>
            <person name="Gorlenko V.M."/>
        </authorList>
    </citation>
    <scope>NUCLEOTIDE SEQUENCE [LARGE SCALE GENOMIC DNA]</scope>
    <source>
        <strain evidence="11">isl-2</strain>
    </source>
</reference>
<dbReference type="Gene3D" id="2.160.20.10">
    <property type="entry name" value="Single-stranded right-handed beta-helix, Pectin lyase-like"/>
    <property type="match status" value="2"/>
</dbReference>
<dbReference type="OrthoDB" id="166884at2"/>
<dbReference type="STRING" id="1707952.A6A03_11180"/>
<evidence type="ECO:0000313" key="11">
    <source>
        <dbReference type="Proteomes" id="UP000078287"/>
    </source>
</evidence>
<dbReference type="Gene3D" id="2.60.40.10">
    <property type="entry name" value="Immunoglobulins"/>
    <property type="match status" value="1"/>
</dbReference>
<keyword evidence="5 9" id="KW-0732">Signal</keyword>
<dbReference type="PANTHER" id="PTHR11319">
    <property type="entry name" value="G PROTEIN-COUPLED RECEPTOR-RELATED"/>
    <property type="match status" value="1"/>
</dbReference>
<keyword evidence="4" id="KW-0964">Secreted</keyword>
<protein>
    <recommendedName>
        <fullName evidence="12">CSLREA domain-containing protein</fullName>
    </recommendedName>
</protein>
<dbReference type="Pfam" id="PF02415">
    <property type="entry name" value="Chlam_PMP"/>
    <property type="match status" value="2"/>
</dbReference>
<evidence type="ECO:0000313" key="10">
    <source>
        <dbReference type="EMBL" id="OAN47016.1"/>
    </source>
</evidence>
<dbReference type="GO" id="GO:0005576">
    <property type="term" value="C:extracellular region"/>
    <property type="evidence" value="ECO:0007669"/>
    <property type="project" value="UniProtKB-SubCell"/>
</dbReference>
<dbReference type="InterPro" id="IPR012334">
    <property type="entry name" value="Pectin_lyas_fold"/>
</dbReference>
<sequence>MNKPLLRLLSALWLGTLLLAGFRSHPVYAAGYVVTSLNDTIANDGRCTLREAIQEANNGPDTDCPGAPSASDDTITFSVSGIITLSATLPNIVSGQGALTIDGSGQTITISGNNLVRLMVVDSNATLTIQSLIMADGLVGAGNGAGISNAGTLTVNNSIFTGNNANASNGGGIANTSSGTVTVNNSVFSNNNAALGGGISSETNAVTISNSVFSGNSAQLGGGIYNNGGSVAISNSTFSGNSTTNAVFGGGGIVSSGTLIVTKSAFANNTATGRGGGIFGLGFVTITNSTFVTNSAGSNGGALFILGTGTLNNNTIANNAANTGGGIFVSTDAVPNVTIKNTIVANSTSGGNCAGPFLPGSANNLATDNSCGASFTQVTLAQLNVGPLTGSPAYLPLLSGSVAIDAGTSSGCPSTDQRGAARPQDGDNNSSAICDIGAYERSLQPVSYLVNTLNDNTTGDSLCSLREAILAANDAPANADCGIGGAGDDTILFSVNGTITLGSTLPNIVSGQGALTINGSGQNITISGNDSVRVLAVNNGAILTLRSLTIANGRVTGSGGGVLNNGGTVTVLNSTFVRNTATQFGGGIENAGNGSLTVRDSFFDENSAQNGGAIDNDPGTLIVTSSTFRGNSAALTGGAIYSSNGAATIANSTFSGNQATNRGGGIYNSVNGTLAVVNATFWRNRANTSGGGIDVNGGSVTVKNTIIANSVSGGNCFGAFAAGSTTNLTTDNTCGSSFTQVTVAQLNFGPFAGVPGYFPLLPGSVAIDAGDNAVCAAAPVNNQSQNGVARPQNGNSDSLVVCDIGAVEAAFADLSAVKTNNASDTATVGQPFTWTVTVANASIAAAAFASGQAIFRDDLPLGATYGTPVVQNLVNVTNGSNIACAIAGTTLTCTADGDEVTLGAPASSFEVVVSVTPTTTGTLANPAAGGVCRVNPDGAVAEINEGNNLCADTVTVNVKVYVPLVTRS</sequence>
<evidence type="ECO:0008006" key="12">
    <source>
        <dbReference type="Google" id="ProtNLM"/>
    </source>
</evidence>
<feature type="region of interest" description="Disordered" evidence="8">
    <location>
        <begin position="409"/>
        <end position="428"/>
    </location>
</feature>
<dbReference type="NCBIfam" id="TIGR04214">
    <property type="entry name" value="CSLREA_Nterm"/>
    <property type="match status" value="2"/>
</dbReference>
<gene>
    <name evidence="10" type="ORF">A6A03_11180</name>
</gene>
<feature type="signal peptide" evidence="9">
    <location>
        <begin position="1"/>
        <end position="29"/>
    </location>
</feature>
<dbReference type="GO" id="GO:0009279">
    <property type="term" value="C:cell outer membrane"/>
    <property type="evidence" value="ECO:0007669"/>
    <property type="project" value="UniProtKB-SubCell"/>
</dbReference>
<dbReference type="EMBL" id="LWQS01000040">
    <property type="protein sequence ID" value="OAN47016.1"/>
    <property type="molecule type" value="Genomic_DNA"/>
</dbReference>
<dbReference type="InterPro" id="IPR011050">
    <property type="entry name" value="Pectin_lyase_fold/virulence"/>
</dbReference>
<keyword evidence="7" id="KW-0998">Cell outer membrane</keyword>
<organism evidence="10 11">
    <name type="scientific">Chloroflexus islandicus</name>
    <dbReference type="NCBI Taxonomy" id="1707952"/>
    <lineage>
        <taxon>Bacteria</taxon>
        <taxon>Bacillati</taxon>
        <taxon>Chloroflexota</taxon>
        <taxon>Chloroflexia</taxon>
        <taxon>Chloroflexales</taxon>
        <taxon>Chloroflexineae</taxon>
        <taxon>Chloroflexaceae</taxon>
        <taxon>Chloroflexus</taxon>
    </lineage>
</organism>
<keyword evidence="6" id="KW-0472">Membrane</keyword>
<comment type="caution">
    <text evidence="10">The sequence shown here is derived from an EMBL/GenBank/DDBJ whole genome shotgun (WGS) entry which is preliminary data.</text>
</comment>
<accession>A0A178MER3</accession>
<keyword evidence="11" id="KW-1185">Reference proteome</keyword>
<evidence type="ECO:0000256" key="9">
    <source>
        <dbReference type="SAM" id="SignalP"/>
    </source>
</evidence>
<dbReference type="InterPro" id="IPR006626">
    <property type="entry name" value="PbH1"/>
</dbReference>
<dbReference type="NCBIfam" id="NF041518">
    <property type="entry name" value="choice_anch_Q"/>
    <property type="match status" value="2"/>
</dbReference>
<evidence type="ECO:0000256" key="2">
    <source>
        <dbReference type="ARBA" id="ARBA00004442"/>
    </source>
</evidence>
<dbReference type="InterPro" id="IPR059226">
    <property type="entry name" value="Choice_anch_Q_dom"/>
</dbReference>